<dbReference type="GO" id="GO:0016757">
    <property type="term" value="F:glycosyltransferase activity"/>
    <property type="evidence" value="ECO:0007669"/>
    <property type="project" value="UniProtKB-UniRule"/>
</dbReference>
<dbReference type="EC" id="2.4.1.-" evidence="8"/>
<reference evidence="9 10" key="1">
    <citation type="submission" date="2013-12" db="EMBL/GenBank/DDBJ databases">
        <title>Draft genome of the parsitic nematode Ancylostoma duodenale.</title>
        <authorList>
            <person name="Mitreva M."/>
        </authorList>
    </citation>
    <scope>NUCLEOTIDE SEQUENCE [LARGE SCALE GENOMIC DNA]</scope>
    <source>
        <strain evidence="9 10">Zhejiang</strain>
    </source>
</reference>
<evidence type="ECO:0000256" key="1">
    <source>
        <dbReference type="ARBA" id="ARBA00004167"/>
    </source>
</evidence>
<organism evidence="9 10">
    <name type="scientific">Ancylostoma duodenale</name>
    <dbReference type="NCBI Taxonomy" id="51022"/>
    <lineage>
        <taxon>Eukaryota</taxon>
        <taxon>Metazoa</taxon>
        <taxon>Ecdysozoa</taxon>
        <taxon>Nematoda</taxon>
        <taxon>Chromadorea</taxon>
        <taxon>Rhabditida</taxon>
        <taxon>Rhabditina</taxon>
        <taxon>Rhabditomorpha</taxon>
        <taxon>Strongyloidea</taxon>
        <taxon>Ancylostomatidae</taxon>
        <taxon>Ancylostomatinae</taxon>
        <taxon>Ancylostoma</taxon>
    </lineage>
</organism>
<name>A0A0C2CA17_9BILA</name>
<keyword evidence="6" id="KW-1133">Transmembrane helix</keyword>
<keyword evidence="7" id="KW-0472">Membrane</keyword>
<dbReference type="Pfam" id="PF01697">
    <property type="entry name" value="Glyco_transf_92"/>
    <property type="match status" value="1"/>
</dbReference>
<keyword evidence="10" id="KW-1185">Reference proteome</keyword>
<dbReference type="InterPro" id="IPR008166">
    <property type="entry name" value="Glyco_transf_92"/>
</dbReference>
<protein>
    <recommendedName>
        <fullName evidence="8">Glycosyltransferase family 92 protein</fullName>
        <ecNumber evidence="8">2.4.1.-</ecNumber>
    </recommendedName>
</protein>
<dbReference type="GO" id="GO:0016020">
    <property type="term" value="C:membrane"/>
    <property type="evidence" value="ECO:0007669"/>
    <property type="project" value="UniProtKB-SubCell"/>
</dbReference>
<dbReference type="OrthoDB" id="5810971at2759"/>
<dbReference type="EMBL" id="KN768702">
    <property type="protein sequence ID" value="KIH46682.1"/>
    <property type="molecule type" value="Genomic_DNA"/>
</dbReference>
<evidence type="ECO:0000256" key="7">
    <source>
        <dbReference type="ARBA" id="ARBA00023136"/>
    </source>
</evidence>
<gene>
    <name evidence="9" type="ORF">ANCDUO_23262</name>
</gene>
<sequence length="121" mass="14692">MHTKFLLFAEFVEHYRLQGVQYFYIYAKDLDEYTRKLIMHYVKSGVADVVFFREEHDRADIEWHLVGTQDCIHRSRQHSRYAIFADLDERILPMKSPSLREFISLVFRLHRSMSKKLRLLP</sequence>
<evidence type="ECO:0000256" key="4">
    <source>
        <dbReference type="ARBA" id="ARBA00022679"/>
    </source>
</evidence>
<keyword evidence="3 8" id="KW-0328">Glycosyltransferase</keyword>
<evidence type="ECO:0000256" key="6">
    <source>
        <dbReference type="ARBA" id="ARBA00022989"/>
    </source>
</evidence>
<dbReference type="GO" id="GO:0005737">
    <property type="term" value="C:cytoplasm"/>
    <property type="evidence" value="ECO:0007669"/>
    <property type="project" value="TreeGrafter"/>
</dbReference>
<evidence type="ECO:0000313" key="9">
    <source>
        <dbReference type="EMBL" id="KIH46682.1"/>
    </source>
</evidence>
<evidence type="ECO:0000256" key="2">
    <source>
        <dbReference type="ARBA" id="ARBA00007647"/>
    </source>
</evidence>
<keyword evidence="5" id="KW-0812">Transmembrane</keyword>
<keyword evidence="4 8" id="KW-0808">Transferase</keyword>
<evidence type="ECO:0000313" key="10">
    <source>
        <dbReference type="Proteomes" id="UP000054047"/>
    </source>
</evidence>
<evidence type="ECO:0000256" key="5">
    <source>
        <dbReference type="ARBA" id="ARBA00022692"/>
    </source>
</evidence>
<dbReference type="PANTHER" id="PTHR21461">
    <property type="entry name" value="GLYCOSYLTRANSFERASE FAMILY 92 PROTEIN"/>
    <property type="match status" value="1"/>
</dbReference>
<dbReference type="AlphaFoldDB" id="A0A0C2CA17"/>
<evidence type="ECO:0000256" key="8">
    <source>
        <dbReference type="RuleBase" id="RU366017"/>
    </source>
</evidence>
<comment type="similarity">
    <text evidence="2 8">Belongs to the glycosyltransferase 92 family.</text>
</comment>
<accession>A0A0C2CA17</accession>
<proteinExistence type="inferred from homology"/>
<dbReference type="Proteomes" id="UP000054047">
    <property type="component" value="Unassembled WGS sequence"/>
</dbReference>
<dbReference type="PANTHER" id="PTHR21461:SF40">
    <property type="entry name" value="GLYCOSYLTRANSFERASE FAMILY 92 PROTEIN"/>
    <property type="match status" value="1"/>
</dbReference>
<comment type="subcellular location">
    <subcellularLocation>
        <location evidence="1">Membrane</location>
        <topology evidence="1">Single-pass membrane protein</topology>
    </subcellularLocation>
</comment>
<evidence type="ECO:0000256" key="3">
    <source>
        <dbReference type="ARBA" id="ARBA00022676"/>
    </source>
</evidence>